<feature type="region of interest" description="Disordered" evidence="1">
    <location>
        <begin position="1"/>
        <end position="207"/>
    </location>
</feature>
<feature type="compositionally biased region" description="Basic residues" evidence="1">
    <location>
        <begin position="197"/>
        <end position="207"/>
    </location>
</feature>
<feature type="compositionally biased region" description="Basic residues" evidence="1">
    <location>
        <begin position="88"/>
        <end position="97"/>
    </location>
</feature>
<proteinExistence type="predicted"/>
<reference evidence="2" key="1">
    <citation type="submission" date="2020-02" db="EMBL/GenBank/DDBJ databases">
        <authorList>
            <person name="Meier V. D."/>
        </authorList>
    </citation>
    <scope>NUCLEOTIDE SEQUENCE</scope>
    <source>
        <strain evidence="2">AVDCRST_MAG05</strain>
    </source>
</reference>
<name>A0A6J4TL19_9ACTN</name>
<gene>
    <name evidence="2" type="ORF">AVDCRST_MAG05-3995</name>
</gene>
<feature type="compositionally biased region" description="Basic and acidic residues" evidence="1">
    <location>
        <begin position="158"/>
        <end position="169"/>
    </location>
</feature>
<feature type="compositionally biased region" description="Basic and acidic residues" evidence="1">
    <location>
        <begin position="185"/>
        <end position="196"/>
    </location>
</feature>
<feature type="compositionally biased region" description="Low complexity" evidence="1">
    <location>
        <begin position="26"/>
        <end position="51"/>
    </location>
</feature>
<dbReference type="AlphaFoldDB" id="A0A6J4TL19"/>
<feature type="non-terminal residue" evidence="2">
    <location>
        <position position="207"/>
    </location>
</feature>
<feature type="compositionally biased region" description="Gly residues" evidence="1">
    <location>
        <begin position="77"/>
        <end position="87"/>
    </location>
</feature>
<protein>
    <submittedName>
        <fullName evidence="2">Uncharacterized protein</fullName>
    </submittedName>
</protein>
<sequence length="207" mass="22021">DGQREGTRRQRGGPPLRRDPGRLVQARLRAGSRGGPAPAAARPAVLRAGGAEPQGADRGQPRGRPGALRAGSQAAGGRAGVGPGVRGGLRRVPRRRLLPLPLRHRDGRRDRAAECEHRRRHDHGADGHGGLGGRGHGRRGGGRRAGGFGRGDLPYPRLRLDERRGDRGEAWAPDGRAGGALEGPRAPEPEPQDPHRTLRRQAKGLLL</sequence>
<evidence type="ECO:0000256" key="1">
    <source>
        <dbReference type="SAM" id="MobiDB-lite"/>
    </source>
</evidence>
<dbReference type="EMBL" id="CADCVM010000438">
    <property type="protein sequence ID" value="CAA9526219.1"/>
    <property type="molecule type" value="Genomic_DNA"/>
</dbReference>
<feature type="compositionally biased region" description="Low complexity" evidence="1">
    <location>
        <begin position="66"/>
        <end position="76"/>
    </location>
</feature>
<accession>A0A6J4TL19</accession>
<feature type="non-terminal residue" evidence="2">
    <location>
        <position position="1"/>
    </location>
</feature>
<evidence type="ECO:0000313" key="2">
    <source>
        <dbReference type="EMBL" id="CAA9526219.1"/>
    </source>
</evidence>
<feature type="compositionally biased region" description="Basic and acidic residues" evidence="1">
    <location>
        <begin position="103"/>
        <end position="117"/>
    </location>
</feature>
<organism evidence="2">
    <name type="scientific">uncultured Rubrobacteraceae bacterium</name>
    <dbReference type="NCBI Taxonomy" id="349277"/>
    <lineage>
        <taxon>Bacteria</taxon>
        <taxon>Bacillati</taxon>
        <taxon>Actinomycetota</taxon>
        <taxon>Rubrobacteria</taxon>
        <taxon>Rubrobacterales</taxon>
        <taxon>Rubrobacteraceae</taxon>
        <taxon>environmental samples</taxon>
    </lineage>
</organism>